<comment type="caution">
    <text evidence="4">The sequence shown here is derived from an EMBL/GenBank/DDBJ whole genome shotgun (WGS) entry which is preliminary data.</text>
</comment>
<proteinExistence type="predicted"/>
<feature type="region of interest" description="Disordered" evidence="2">
    <location>
        <begin position="177"/>
        <end position="233"/>
    </location>
</feature>
<feature type="compositionally biased region" description="Polar residues" evidence="2">
    <location>
        <begin position="220"/>
        <end position="233"/>
    </location>
</feature>
<evidence type="ECO:0000259" key="3">
    <source>
        <dbReference type="PROSITE" id="PS50158"/>
    </source>
</evidence>
<keyword evidence="5" id="KW-1185">Reference proteome</keyword>
<sequence length="329" mass="37261">MVKLEFSFDGGIWRQQTLLTQLAICENYETERVKSKLYLDNKIKVIFKALGPGPPVEYEGLPVICFTCGSYGHNSNTCKEAGATNEAENAPQPTMQHQEVLAHQEFGCHDASIVEPFGPWMIVTRKGRRTNNGMENNSELNRNREPFGASTSRFHILAQVSDEREDPAPAVVKDISSTSRQPHMPTLNPTFTSHQETITRTSARRKPYNKAVVTKPQGRKPTTSMNPFQNPFQSSVFTTSEKDVNPTPHANLNPTSFVTSQFEPGHQQVSHLTTTLDPTKHTVVFCSPQTFPPGNLRMPIHTLSSLRVELMRLECRIKKNQWFKKRLWR</sequence>
<feature type="compositionally biased region" description="Polar residues" evidence="2">
    <location>
        <begin position="177"/>
        <end position="201"/>
    </location>
</feature>
<keyword evidence="1" id="KW-0863">Zinc-finger</keyword>
<evidence type="ECO:0000313" key="4">
    <source>
        <dbReference type="EMBL" id="KAK9193499.1"/>
    </source>
</evidence>
<evidence type="ECO:0000256" key="1">
    <source>
        <dbReference type="PROSITE-ProRule" id="PRU00047"/>
    </source>
</evidence>
<dbReference type="AlphaFoldDB" id="A0AAP0QIP8"/>
<dbReference type="GO" id="GO:0003676">
    <property type="term" value="F:nucleic acid binding"/>
    <property type="evidence" value="ECO:0007669"/>
    <property type="project" value="InterPro"/>
</dbReference>
<feature type="domain" description="CCHC-type" evidence="3">
    <location>
        <begin position="65"/>
        <end position="80"/>
    </location>
</feature>
<dbReference type="GO" id="GO:0008270">
    <property type="term" value="F:zinc ion binding"/>
    <property type="evidence" value="ECO:0007669"/>
    <property type="project" value="UniProtKB-KW"/>
</dbReference>
<evidence type="ECO:0000313" key="5">
    <source>
        <dbReference type="Proteomes" id="UP001428341"/>
    </source>
</evidence>
<accession>A0AAP0QIP8</accession>
<gene>
    <name evidence="4" type="ORF">WN944_004196</name>
</gene>
<dbReference type="InterPro" id="IPR001878">
    <property type="entry name" value="Znf_CCHC"/>
</dbReference>
<dbReference type="EMBL" id="JBCGBO010000006">
    <property type="protein sequence ID" value="KAK9193499.1"/>
    <property type="molecule type" value="Genomic_DNA"/>
</dbReference>
<evidence type="ECO:0000256" key="2">
    <source>
        <dbReference type="SAM" id="MobiDB-lite"/>
    </source>
</evidence>
<protein>
    <recommendedName>
        <fullName evidence="3">CCHC-type domain-containing protein</fullName>
    </recommendedName>
</protein>
<organism evidence="4 5">
    <name type="scientific">Citrus x changshan-huyou</name>
    <dbReference type="NCBI Taxonomy" id="2935761"/>
    <lineage>
        <taxon>Eukaryota</taxon>
        <taxon>Viridiplantae</taxon>
        <taxon>Streptophyta</taxon>
        <taxon>Embryophyta</taxon>
        <taxon>Tracheophyta</taxon>
        <taxon>Spermatophyta</taxon>
        <taxon>Magnoliopsida</taxon>
        <taxon>eudicotyledons</taxon>
        <taxon>Gunneridae</taxon>
        <taxon>Pentapetalae</taxon>
        <taxon>rosids</taxon>
        <taxon>malvids</taxon>
        <taxon>Sapindales</taxon>
        <taxon>Rutaceae</taxon>
        <taxon>Aurantioideae</taxon>
        <taxon>Citrus</taxon>
    </lineage>
</organism>
<dbReference type="Proteomes" id="UP001428341">
    <property type="component" value="Unassembled WGS sequence"/>
</dbReference>
<keyword evidence="1" id="KW-0862">Zinc</keyword>
<dbReference type="PROSITE" id="PS50158">
    <property type="entry name" value="ZF_CCHC"/>
    <property type="match status" value="1"/>
</dbReference>
<keyword evidence="1" id="KW-0479">Metal-binding</keyword>
<name>A0AAP0QIP8_9ROSI</name>
<reference evidence="4 5" key="1">
    <citation type="submission" date="2024-05" db="EMBL/GenBank/DDBJ databases">
        <title>Haplotype-resolved chromosome-level genome assembly of Huyou (Citrus changshanensis).</title>
        <authorList>
            <person name="Miao C."/>
            <person name="Chen W."/>
            <person name="Wu Y."/>
            <person name="Wang L."/>
            <person name="Zhao S."/>
            <person name="Grierson D."/>
            <person name="Xu C."/>
            <person name="Chen K."/>
        </authorList>
    </citation>
    <scope>NUCLEOTIDE SEQUENCE [LARGE SCALE GENOMIC DNA]</scope>
    <source>
        <strain evidence="4">01-14</strain>
        <tissue evidence="4">Leaf</tissue>
    </source>
</reference>